<accession>A0A1I4C449</accession>
<evidence type="ECO:0000256" key="1">
    <source>
        <dbReference type="SAM" id="MobiDB-lite"/>
    </source>
</evidence>
<sequence length="47" mass="5386">MADKSPHDNHAMKKSGKAVKAKRSERKEKQRAATEMERLMHPRQAKG</sequence>
<protein>
    <submittedName>
        <fullName evidence="2">Uncharacterized protein</fullName>
    </submittedName>
</protein>
<gene>
    <name evidence="2" type="ORF">SAMN04488085_103298</name>
</gene>
<keyword evidence="3" id="KW-1185">Reference proteome</keyword>
<feature type="compositionally biased region" description="Basic and acidic residues" evidence="1">
    <location>
        <begin position="25"/>
        <end position="40"/>
    </location>
</feature>
<feature type="compositionally biased region" description="Basic and acidic residues" evidence="1">
    <location>
        <begin position="1"/>
        <end position="11"/>
    </location>
</feature>
<dbReference type="AlphaFoldDB" id="A0A1I4C449"/>
<dbReference type="Proteomes" id="UP000199152">
    <property type="component" value="Unassembled WGS sequence"/>
</dbReference>
<reference evidence="2 3" key="1">
    <citation type="submission" date="2016-10" db="EMBL/GenBank/DDBJ databases">
        <authorList>
            <person name="de Groot N.N."/>
        </authorList>
    </citation>
    <scope>NUCLEOTIDE SEQUENCE [LARGE SCALE GENOMIC DNA]</scope>
    <source>
        <strain evidence="2 3">DSM 45317</strain>
    </source>
</reference>
<dbReference type="InParanoid" id="A0A1I4C449"/>
<feature type="region of interest" description="Disordered" evidence="1">
    <location>
        <begin position="1"/>
        <end position="47"/>
    </location>
</feature>
<evidence type="ECO:0000313" key="3">
    <source>
        <dbReference type="Proteomes" id="UP000199152"/>
    </source>
</evidence>
<proteinExistence type="predicted"/>
<organism evidence="2 3">
    <name type="scientific">Geodermatophilus ruber</name>
    <dbReference type="NCBI Taxonomy" id="504800"/>
    <lineage>
        <taxon>Bacteria</taxon>
        <taxon>Bacillati</taxon>
        <taxon>Actinomycetota</taxon>
        <taxon>Actinomycetes</taxon>
        <taxon>Geodermatophilales</taxon>
        <taxon>Geodermatophilaceae</taxon>
        <taxon>Geodermatophilus</taxon>
    </lineage>
</organism>
<dbReference type="RefSeq" id="WP_177212680.1">
    <property type="nucleotide sequence ID" value="NZ_FOSW01000003.1"/>
</dbReference>
<feature type="compositionally biased region" description="Basic residues" evidence="1">
    <location>
        <begin position="12"/>
        <end position="24"/>
    </location>
</feature>
<name>A0A1I4C449_9ACTN</name>
<evidence type="ECO:0000313" key="2">
    <source>
        <dbReference type="EMBL" id="SFK74901.1"/>
    </source>
</evidence>
<dbReference type="EMBL" id="FOSW01000003">
    <property type="protein sequence ID" value="SFK74901.1"/>
    <property type="molecule type" value="Genomic_DNA"/>
</dbReference>